<name>A0AA51RT89_9GAMM</name>
<dbReference type="PROSITE" id="PS51257">
    <property type="entry name" value="PROKAR_LIPOPROTEIN"/>
    <property type="match status" value="1"/>
</dbReference>
<evidence type="ECO:0000313" key="4">
    <source>
        <dbReference type="Proteomes" id="UP001239782"/>
    </source>
</evidence>
<keyword evidence="4" id="KW-1185">Reference proteome</keyword>
<proteinExistence type="predicted"/>
<dbReference type="Proteomes" id="UP001239782">
    <property type="component" value="Chromosome"/>
</dbReference>
<protein>
    <recommendedName>
        <fullName evidence="5">Tissue inhibitor of metalloproteinase</fullName>
    </recommendedName>
</protein>
<evidence type="ECO:0000256" key="2">
    <source>
        <dbReference type="SAM" id="SignalP"/>
    </source>
</evidence>
<accession>A0AA51RT89</accession>
<evidence type="ECO:0008006" key="5">
    <source>
        <dbReference type="Google" id="ProtNLM"/>
    </source>
</evidence>
<feature type="chain" id="PRO_5041395162" description="Tissue inhibitor of metalloproteinase" evidence="2">
    <location>
        <begin position="24"/>
        <end position="149"/>
    </location>
</feature>
<feature type="region of interest" description="Disordered" evidence="1">
    <location>
        <begin position="130"/>
        <end position="149"/>
    </location>
</feature>
<dbReference type="RefSeq" id="WP_309202187.1">
    <property type="nucleotide sequence ID" value="NZ_CP133548.1"/>
</dbReference>
<evidence type="ECO:0000256" key="1">
    <source>
        <dbReference type="SAM" id="MobiDB-lite"/>
    </source>
</evidence>
<dbReference type="InterPro" id="IPR008993">
    <property type="entry name" value="TIMP-like_OB-fold"/>
</dbReference>
<evidence type="ECO:0000313" key="3">
    <source>
        <dbReference type="EMBL" id="WMS87049.1"/>
    </source>
</evidence>
<dbReference type="AlphaFoldDB" id="A0AA51RT89"/>
<feature type="signal peptide" evidence="2">
    <location>
        <begin position="1"/>
        <end position="23"/>
    </location>
</feature>
<sequence>MKKLTVKFTAYLLGVFICSSALACSCRLGDVDEKFAQHEFVFTGKVSNIVRLDARNAFGDPAIIVTFEVEKSWKGAGKTIVLHTAENAMGCYGYWFKEGHDYLVFAFQDQLKQLDTFWCGGVIPKLTNEGEPSSNYSEEVQQLNHLSEQ</sequence>
<dbReference type="EMBL" id="CP133548">
    <property type="protein sequence ID" value="WMS87049.1"/>
    <property type="molecule type" value="Genomic_DNA"/>
</dbReference>
<reference evidence="3 4" key="1">
    <citation type="submission" date="2023-08" db="EMBL/GenBank/DDBJ databases">
        <title>Pleionea litopenaei sp. nov., isolated from stomach of juvenile Litopenaeus vannamei.</title>
        <authorList>
            <person name="Rho A.M."/>
            <person name="Hwang C.Y."/>
        </authorList>
    </citation>
    <scope>NUCLEOTIDE SEQUENCE [LARGE SCALE GENOMIC DNA]</scope>
    <source>
        <strain evidence="3 4">HL-JVS1</strain>
    </source>
</reference>
<organism evidence="3 4">
    <name type="scientific">Pleionea litopenaei</name>
    <dbReference type="NCBI Taxonomy" id="3070815"/>
    <lineage>
        <taxon>Bacteria</taxon>
        <taxon>Pseudomonadati</taxon>
        <taxon>Pseudomonadota</taxon>
        <taxon>Gammaproteobacteria</taxon>
        <taxon>Oceanospirillales</taxon>
        <taxon>Pleioneaceae</taxon>
        <taxon>Pleionea</taxon>
    </lineage>
</organism>
<gene>
    <name evidence="3" type="ORF">Q9312_17715</name>
</gene>
<dbReference type="Gene3D" id="2.40.50.120">
    <property type="match status" value="1"/>
</dbReference>
<dbReference type="KEGG" id="plei:Q9312_17715"/>
<keyword evidence="2" id="KW-0732">Signal</keyword>
<dbReference type="SUPFAM" id="SSF50242">
    <property type="entry name" value="TIMP-like"/>
    <property type="match status" value="1"/>
</dbReference>